<dbReference type="CDD" id="cd03809">
    <property type="entry name" value="GT4_MtfB-like"/>
    <property type="match status" value="1"/>
</dbReference>
<dbReference type="Pfam" id="PF13439">
    <property type="entry name" value="Glyco_transf_4"/>
    <property type="match status" value="1"/>
</dbReference>
<dbReference type="CAZy" id="GT4">
    <property type="family name" value="Glycosyltransferase Family 4"/>
</dbReference>
<dbReference type="FunFam" id="3.40.50.2000:FF:000119">
    <property type="entry name" value="Glycosyl transferase group 1"/>
    <property type="match status" value="1"/>
</dbReference>
<dbReference type="PANTHER" id="PTHR46401">
    <property type="entry name" value="GLYCOSYLTRANSFERASE WBBK-RELATED"/>
    <property type="match status" value="1"/>
</dbReference>
<dbReference type="SUPFAM" id="SSF53756">
    <property type="entry name" value="UDP-Glycosyltransferase/glycogen phosphorylase"/>
    <property type="match status" value="1"/>
</dbReference>
<feature type="domain" description="Glycosyl transferase family 1" evidence="2">
    <location>
        <begin position="203"/>
        <end position="358"/>
    </location>
</feature>
<dbReference type="Proteomes" id="UP000001172">
    <property type="component" value="Chromosome"/>
</dbReference>
<dbReference type="STRING" id="235909.GK3308"/>
<evidence type="ECO:0000256" key="1">
    <source>
        <dbReference type="ARBA" id="ARBA00022679"/>
    </source>
</evidence>
<dbReference type="HOGENOM" id="CLU_009583_27_5_9"/>
<accession>Q5KUP3</accession>
<proteinExistence type="predicted"/>
<dbReference type="PATRIC" id="fig|235909.7.peg.3530"/>
<dbReference type="GO" id="GO:0016757">
    <property type="term" value="F:glycosyltransferase activity"/>
    <property type="evidence" value="ECO:0007669"/>
    <property type="project" value="InterPro"/>
</dbReference>
<dbReference type="RefSeq" id="WP_011232776.1">
    <property type="nucleotide sequence ID" value="NC_006510.1"/>
</dbReference>
<dbReference type="Gene3D" id="3.40.50.2000">
    <property type="entry name" value="Glycogen Phosphorylase B"/>
    <property type="match status" value="2"/>
</dbReference>
<keyword evidence="1 4" id="KW-0808">Transferase</keyword>
<protein>
    <submittedName>
        <fullName evidence="4">Mannosyl transferase</fullName>
    </submittedName>
</protein>
<dbReference type="KEGG" id="gka:GK3308"/>
<dbReference type="PANTHER" id="PTHR46401:SF2">
    <property type="entry name" value="GLYCOSYLTRANSFERASE WBBK-RELATED"/>
    <property type="match status" value="1"/>
</dbReference>
<dbReference type="AlphaFoldDB" id="Q5KUP3"/>
<organism evidence="4 5">
    <name type="scientific">Geobacillus kaustophilus (strain HTA426)</name>
    <dbReference type="NCBI Taxonomy" id="235909"/>
    <lineage>
        <taxon>Bacteria</taxon>
        <taxon>Bacillati</taxon>
        <taxon>Bacillota</taxon>
        <taxon>Bacilli</taxon>
        <taxon>Bacillales</taxon>
        <taxon>Anoxybacillaceae</taxon>
        <taxon>Geobacillus</taxon>
        <taxon>Geobacillus thermoleovorans group</taxon>
    </lineage>
</organism>
<evidence type="ECO:0000313" key="5">
    <source>
        <dbReference type="Proteomes" id="UP000001172"/>
    </source>
</evidence>
<reference evidence="4 5" key="1">
    <citation type="journal article" date="2004" name="Nucleic Acids Res.">
        <title>Thermoadaptation trait revealed by the genome sequence of thermophilic Geobacillus kaustophilus.</title>
        <authorList>
            <person name="Takami H."/>
            <person name="Takaki Y."/>
            <person name="Chee G.J."/>
            <person name="Nishi S."/>
            <person name="Shimamura S."/>
            <person name="Suzuki H."/>
            <person name="Matsui S."/>
            <person name="Uchiyama I."/>
        </authorList>
    </citation>
    <scope>NUCLEOTIDE SEQUENCE [LARGE SCALE GENOMIC DNA]</scope>
    <source>
        <strain evidence="4 5">HTA426</strain>
    </source>
</reference>
<gene>
    <name evidence="4" type="ordered locus">GK3308</name>
</gene>
<name>Q5KUP3_GEOKA</name>
<sequence length="377" mass="43523">MKIVLDTTIIKRKDKITGIERVALESVKNILCNQEFRKNNSFFILCSKSGKDVVLEEIAKVTDLKGIKFYKSPIKNRVFTDQVWLPFIIERINPDYVYYTTLGIPLINRFPFSMIIHDTVAWVMPDTISKGMRYYYKPILQMAIRNKKMDKIMTVSNFSKAEIVKYLGVNESKIFVNYLGISDTFLKSTNLTLNRNNVLEKYNTGDNFIITIGTLEPRKNISGLIRAFQILKSKYSFSGKLIIVGRKGWINSFSMEENLKKDIIFTGYIEDEHLPILLTSAKAFIFPSFYEGFGLPLIEAMSLGVPVLCSNKASLPEIGGDACEYFDPTDHEEMARKIFWVLEDEKKRNEMSLKGRKRANLFTWSNHSERIINILFK</sequence>
<evidence type="ECO:0000259" key="3">
    <source>
        <dbReference type="Pfam" id="PF13439"/>
    </source>
</evidence>
<keyword evidence="5" id="KW-1185">Reference proteome</keyword>
<dbReference type="InterPro" id="IPR028098">
    <property type="entry name" value="Glyco_trans_4-like_N"/>
</dbReference>
<dbReference type="InterPro" id="IPR001296">
    <property type="entry name" value="Glyco_trans_1"/>
</dbReference>
<dbReference type="eggNOG" id="COG0438">
    <property type="taxonomic scope" value="Bacteria"/>
</dbReference>
<evidence type="ECO:0000313" key="4">
    <source>
        <dbReference type="EMBL" id="BAD77593.1"/>
    </source>
</evidence>
<dbReference type="Pfam" id="PF00534">
    <property type="entry name" value="Glycos_transf_1"/>
    <property type="match status" value="1"/>
</dbReference>
<dbReference type="EMBL" id="BA000043">
    <property type="protein sequence ID" value="BAD77593.1"/>
    <property type="molecule type" value="Genomic_DNA"/>
</dbReference>
<feature type="domain" description="Glycosyltransferase subfamily 4-like N-terminal" evidence="3">
    <location>
        <begin position="44"/>
        <end position="182"/>
    </location>
</feature>
<evidence type="ECO:0000259" key="2">
    <source>
        <dbReference type="Pfam" id="PF00534"/>
    </source>
</evidence>